<evidence type="ECO:0000313" key="8">
    <source>
        <dbReference type="Proteomes" id="UP000030988"/>
    </source>
</evidence>
<gene>
    <name evidence="7" type="ORF">PK98_13590</name>
</gene>
<proteinExistence type="predicted"/>
<organism evidence="7 8">
    <name type="scientific">Croceibacterium mercuriale</name>
    <dbReference type="NCBI Taxonomy" id="1572751"/>
    <lineage>
        <taxon>Bacteria</taxon>
        <taxon>Pseudomonadati</taxon>
        <taxon>Pseudomonadota</taxon>
        <taxon>Alphaproteobacteria</taxon>
        <taxon>Sphingomonadales</taxon>
        <taxon>Erythrobacteraceae</taxon>
        <taxon>Croceibacterium</taxon>
    </lineage>
</organism>
<dbReference type="AlphaFoldDB" id="A0A0B2BYT7"/>
<comment type="subcellular location">
    <subcellularLocation>
        <location evidence="1">Membrane</location>
        <topology evidence="1">Multi-pass membrane protein</topology>
    </subcellularLocation>
</comment>
<keyword evidence="8" id="KW-1185">Reference proteome</keyword>
<dbReference type="PANTHER" id="PTHR23508">
    <property type="entry name" value="CARBOXYLIC ACID TRANSPORTER PROTEIN HOMOLOG"/>
    <property type="match status" value="1"/>
</dbReference>
<evidence type="ECO:0000256" key="2">
    <source>
        <dbReference type="ARBA" id="ARBA00022692"/>
    </source>
</evidence>
<dbReference type="GO" id="GO:0046943">
    <property type="term" value="F:carboxylic acid transmembrane transporter activity"/>
    <property type="evidence" value="ECO:0007669"/>
    <property type="project" value="TreeGrafter"/>
</dbReference>
<evidence type="ECO:0000313" key="7">
    <source>
        <dbReference type="EMBL" id="KHL25162.1"/>
    </source>
</evidence>
<dbReference type="InterPro" id="IPR011701">
    <property type="entry name" value="MFS"/>
</dbReference>
<feature type="transmembrane region" description="Helical" evidence="5">
    <location>
        <begin position="56"/>
        <end position="75"/>
    </location>
</feature>
<feature type="transmembrane region" description="Helical" evidence="5">
    <location>
        <begin position="176"/>
        <end position="196"/>
    </location>
</feature>
<dbReference type="STRING" id="1572751.PK98_13590"/>
<dbReference type="OrthoDB" id="9784658at2"/>
<dbReference type="EMBL" id="JTDN01000002">
    <property type="protein sequence ID" value="KHL25162.1"/>
    <property type="molecule type" value="Genomic_DNA"/>
</dbReference>
<evidence type="ECO:0000256" key="1">
    <source>
        <dbReference type="ARBA" id="ARBA00004141"/>
    </source>
</evidence>
<dbReference type="InterPro" id="IPR005829">
    <property type="entry name" value="Sugar_transporter_CS"/>
</dbReference>
<protein>
    <submittedName>
        <fullName evidence="7">MFS transporter</fullName>
    </submittedName>
</protein>
<keyword evidence="4 5" id="KW-0472">Membrane</keyword>
<feature type="transmembrane region" description="Helical" evidence="5">
    <location>
        <begin position="410"/>
        <end position="431"/>
    </location>
</feature>
<keyword evidence="2 5" id="KW-0812">Transmembrane</keyword>
<dbReference type="PROSITE" id="PS50850">
    <property type="entry name" value="MFS"/>
    <property type="match status" value="1"/>
</dbReference>
<dbReference type="Proteomes" id="UP000030988">
    <property type="component" value="Unassembled WGS sequence"/>
</dbReference>
<dbReference type="GO" id="GO:0005886">
    <property type="term" value="C:plasma membrane"/>
    <property type="evidence" value="ECO:0007669"/>
    <property type="project" value="TreeGrafter"/>
</dbReference>
<sequence>MGNDPRVIIDDNPMSTRQWIVVVLMTLLNALDGFDVLASAFAAPGISAEWGIPRDALGVVLSAELVGMGVGSLFLGNMADRLGRKTTLLSCLVVMTIGMFMAGWANSVAALIIWRLLTGLGIGGMLATTNAVTAECTSRAVRSLALAIYVIGYPLGAVIGGFAAQSWLLVDHDWRAVFLFGAVATAAMIPLTLLLVPETPAYFAARRPADALAKINRSLRTLRQPEIASLPPASVAADRPRASDVLAKPALRKVTVLLSLGYMFHTLTFYFILKWAVKIVADAGFTPPQAASVLTWANIGGMIGGTLFGFFLRRFDIKGPTIGASLLGALAMVWFGTGSDTLWGWRGLAFVSMFFLNAAIVGYYAAFARGFPAYARGTGTGIALGVGRAGAAGSPIIGGLLFAAFGDAELTAVAAVMAIGAVGGAVMLWLLPLADPDRDDAARTLEGVRS</sequence>
<comment type="caution">
    <text evidence="7">The sequence shown here is derived from an EMBL/GenBank/DDBJ whole genome shotgun (WGS) entry which is preliminary data.</text>
</comment>
<feature type="transmembrane region" description="Helical" evidence="5">
    <location>
        <begin position="293"/>
        <end position="312"/>
    </location>
</feature>
<dbReference type="InterPro" id="IPR020846">
    <property type="entry name" value="MFS_dom"/>
</dbReference>
<evidence type="ECO:0000259" key="6">
    <source>
        <dbReference type="PROSITE" id="PS50850"/>
    </source>
</evidence>
<name>A0A0B2BYT7_9SPHN</name>
<feature type="transmembrane region" description="Helical" evidence="5">
    <location>
        <begin position="144"/>
        <end position="164"/>
    </location>
</feature>
<dbReference type="PANTHER" id="PTHR23508:SF10">
    <property type="entry name" value="CARBOXYLIC ACID TRANSPORTER PROTEIN HOMOLOG"/>
    <property type="match status" value="1"/>
</dbReference>
<feature type="transmembrane region" description="Helical" evidence="5">
    <location>
        <begin position="319"/>
        <end position="337"/>
    </location>
</feature>
<feature type="transmembrane region" description="Helical" evidence="5">
    <location>
        <begin position="254"/>
        <end position="273"/>
    </location>
</feature>
<evidence type="ECO:0000256" key="3">
    <source>
        <dbReference type="ARBA" id="ARBA00022989"/>
    </source>
</evidence>
<feature type="transmembrane region" description="Helical" evidence="5">
    <location>
        <begin position="343"/>
        <end position="367"/>
    </location>
</feature>
<dbReference type="RefSeq" id="WP_039097727.1">
    <property type="nucleotide sequence ID" value="NZ_JTDN01000002.1"/>
</dbReference>
<feature type="transmembrane region" description="Helical" evidence="5">
    <location>
        <begin position="111"/>
        <end position="132"/>
    </location>
</feature>
<dbReference type="SUPFAM" id="SSF103473">
    <property type="entry name" value="MFS general substrate transporter"/>
    <property type="match status" value="1"/>
</dbReference>
<feature type="transmembrane region" description="Helical" evidence="5">
    <location>
        <begin position="87"/>
        <end position="105"/>
    </location>
</feature>
<dbReference type="Pfam" id="PF07690">
    <property type="entry name" value="MFS_1"/>
    <property type="match status" value="1"/>
</dbReference>
<feature type="transmembrane region" description="Helical" evidence="5">
    <location>
        <begin position="379"/>
        <end position="404"/>
    </location>
</feature>
<dbReference type="InterPro" id="IPR036259">
    <property type="entry name" value="MFS_trans_sf"/>
</dbReference>
<keyword evidence="3 5" id="KW-1133">Transmembrane helix</keyword>
<evidence type="ECO:0000256" key="5">
    <source>
        <dbReference type="SAM" id="Phobius"/>
    </source>
</evidence>
<feature type="domain" description="Major facilitator superfamily (MFS) profile" evidence="6">
    <location>
        <begin position="21"/>
        <end position="435"/>
    </location>
</feature>
<dbReference type="PROSITE" id="PS00216">
    <property type="entry name" value="SUGAR_TRANSPORT_1"/>
    <property type="match status" value="1"/>
</dbReference>
<accession>A0A0B2BYT7</accession>
<reference evidence="7 8" key="1">
    <citation type="submission" date="2014-11" db="EMBL/GenBank/DDBJ databases">
        <title>Draft genome sequence of Kirrobacter mercurialis.</title>
        <authorList>
            <person name="Coil D.A."/>
            <person name="Eisen J.A."/>
        </authorList>
    </citation>
    <scope>NUCLEOTIDE SEQUENCE [LARGE SCALE GENOMIC DNA]</scope>
    <source>
        <strain evidence="7 8">Coronado</strain>
    </source>
</reference>
<evidence type="ECO:0000256" key="4">
    <source>
        <dbReference type="ARBA" id="ARBA00023136"/>
    </source>
</evidence>
<dbReference type="Gene3D" id="1.20.1250.20">
    <property type="entry name" value="MFS general substrate transporter like domains"/>
    <property type="match status" value="1"/>
</dbReference>
<feature type="transmembrane region" description="Helical" evidence="5">
    <location>
        <begin position="20"/>
        <end position="44"/>
    </location>
</feature>